<keyword evidence="5" id="KW-1185">Reference proteome</keyword>
<keyword evidence="3" id="KW-0732">Signal</keyword>
<dbReference type="Gene3D" id="2.120.10.80">
    <property type="entry name" value="Kelch-type beta propeller"/>
    <property type="match status" value="1"/>
</dbReference>
<dbReference type="AlphaFoldDB" id="A0A137NSP0"/>
<dbReference type="Proteomes" id="UP000070444">
    <property type="component" value="Unassembled WGS sequence"/>
</dbReference>
<proteinExistence type="predicted"/>
<evidence type="ECO:0008006" key="6">
    <source>
        <dbReference type="Google" id="ProtNLM"/>
    </source>
</evidence>
<feature type="signal peptide" evidence="3">
    <location>
        <begin position="1"/>
        <end position="16"/>
    </location>
</feature>
<keyword evidence="2" id="KW-0472">Membrane</keyword>
<keyword evidence="2" id="KW-0812">Transmembrane</keyword>
<dbReference type="PANTHER" id="PTHR23244">
    <property type="entry name" value="KELCH REPEAT DOMAIN"/>
    <property type="match status" value="1"/>
</dbReference>
<keyword evidence="2" id="KW-1133">Transmembrane helix</keyword>
<feature type="transmembrane region" description="Helical" evidence="2">
    <location>
        <begin position="409"/>
        <end position="430"/>
    </location>
</feature>
<feature type="chain" id="PRO_5007294028" description="Galactose oxidase" evidence="3">
    <location>
        <begin position="17"/>
        <end position="530"/>
    </location>
</feature>
<feature type="region of interest" description="Disordered" evidence="1">
    <location>
        <begin position="455"/>
        <end position="491"/>
    </location>
</feature>
<organism evidence="4 5">
    <name type="scientific">Conidiobolus coronatus (strain ATCC 28846 / CBS 209.66 / NRRL 28638)</name>
    <name type="common">Delacroixia coronata</name>
    <dbReference type="NCBI Taxonomy" id="796925"/>
    <lineage>
        <taxon>Eukaryota</taxon>
        <taxon>Fungi</taxon>
        <taxon>Fungi incertae sedis</taxon>
        <taxon>Zoopagomycota</taxon>
        <taxon>Entomophthoromycotina</taxon>
        <taxon>Entomophthoromycetes</taxon>
        <taxon>Entomophthorales</taxon>
        <taxon>Ancylistaceae</taxon>
        <taxon>Conidiobolus</taxon>
    </lineage>
</organism>
<evidence type="ECO:0000313" key="4">
    <source>
        <dbReference type="EMBL" id="KXN65712.1"/>
    </source>
</evidence>
<dbReference type="PANTHER" id="PTHR23244:SF471">
    <property type="entry name" value="GUANINE NUCLEOTIDE-BINDING PROTEIN SUBUNIT BETA 1-RELATED"/>
    <property type="match status" value="1"/>
</dbReference>
<evidence type="ECO:0000313" key="5">
    <source>
        <dbReference type="Proteomes" id="UP000070444"/>
    </source>
</evidence>
<evidence type="ECO:0000256" key="2">
    <source>
        <dbReference type="SAM" id="Phobius"/>
    </source>
</evidence>
<dbReference type="OrthoDB" id="432528at2759"/>
<dbReference type="EMBL" id="KQ964827">
    <property type="protein sequence ID" value="KXN65712.1"/>
    <property type="molecule type" value="Genomic_DNA"/>
</dbReference>
<reference evidence="4 5" key="1">
    <citation type="journal article" date="2015" name="Genome Biol. Evol.">
        <title>Phylogenomic analyses indicate that early fungi evolved digesting cell walls of algal ancestors of land plants.</title>
        <authorList>
            <person name="Chang Y."/>
            <person name="Wang S."/>
            <person name="Sekimoto S."/>
            <person name="Aerts A.L."/>
            <person name="Choi C."/>
            <person name="Clum A."/>
            <person name="LaButti K.M."/>
            <person name="Lindquist E.A."/>
            <person name="Yee Ngan C."/>
            <person name="Ohm R.A."/>
            <person name="Salamov A.A."/>
            <person name="Grigoriev I.V."/>
            <person name="Spatafora J.W."/>
            <person name="Berbee M.L."/>
        </authorList>
    </citation>
    <scope>NUCLEOTIDE SEQUENCE [LARGE SCALE GENOMIC DNA]</scope>
    <source>
        <strain evidence="4 5">NRRL 28638</strain>
    </source>
</reference>
<feature type="compositionally biased region" description="Polar residues" evidence="1">
    <location>
        <begin position="476"/>
        <end position="487"/>
    </location>
</feature>
<name>A0A137NSP0_CONC2</name>
<evidence type="ECO:0000256" key="3">
    <source>
        <dbReference type="SAM" id="SignalP"/>
    </source>
</evidence>
<sequence length="530" mass="59916">MIKLIIYLIFVNSFESFNWWQPYSTSVYANNYLYVFDKFREDQKSGGITKYSLKDGPITELKNEYFNLWPFAAEESSIFIDIPDDFKNKLPKGDKTWLFTCNNSTFNIRSDDYYPKSQILTVDDESRSTQAISGVEFPYSGNMTQSAYGITRVREGDSLSIYLYGGIANNAKFSKTVVTNSFFKYESKANKWTDLSFMTTNERNAAFHKAVNVDDKYIYMLGGIYIFSDYLEKPMMPINYTMFYNNFQTIRRYDLSKKEFQDLKTSSSGSLPVDLLAGRYGFSATYHKGKIYVYGGIQTEKAKTDNGTSITKEILTGYLGVLDIETRIWEWYQPKEPNGEKSNRKLAFHDSVIWNNQLLLTHPSISDDNANKYKLHAIDLDTKNFSDYIGLSPNAKSDDRNGSSGLPSYAIAIIAVAIILVILIVGYLVYRKRRNSKSKNDSQAESLQEVWATPQNAITGTRSGSNTGTGISGSTKANLTPLSTGSAVGSVDPDASKMTQLYMDLPYFQHEVDTRDTQADTLAKSHSSNL</sequence>
<evidence type="ECO:0000256" key="1">
    <source>
        <dbReference type="SAM" id="MobiDB-lite"/>
    </source>
</evidence>
<accession>A0A137NSP0</accession>
<protein>
    <recommendedName>
        <fullName evidence="6">Galactose oxidase</fullName>
    </recommendedName>
</protein>
<gene>
    <name evidence="4" type="ORF">CONCODRAFT_12616</name>
</gene>
<dbReference type="InterPro" id="IPR015915">
    <property type="entry name" value="Kelch-typ_b-propeller"/>
</dbReference>
<feature type="compositionally biased region" description="Low complexity" evidence="1">
    <location>
        <begin position="459"/>
        <end position="475"/>
    </location>
</feature>
<dbReference type="SUPFAM" id="SSF117281">
    <property type="entry name" value="Kelch motif"/>
    <property type="match status" value="1"/>
</dbReference>